<evidence type="ECO:0000259" key="14">
    <source>
        <dbReference type="PROSITE" id="PS50011"/>
    </source>
</evidence>
<feature type="signal peptide" evidence="13">
    <location>
        <begin position="1"/>
        <end position="28"/>
    </location>
</feature>
<evidence type="ECO:0000256" key="7">
    <source>
        <dbReference type="ARBA" id="ARBA00022989"/>
    </source>
</evidence>
<evidence type="ECO:0000313" key="16">
    <source>
        <dbReference type="Proteomes" id="UP001141552"/>
    </source>
</evidence>
<dbReference type="PANTHER" id="PTHR46084">
    <property type="entry name" value="PROTEIN MALE DISCOVERER 2"/>
    <property type="match status" value="1"/>
</dbReference>
<comment type="caution">
    <text evidence="15">The sequence shown here is derived from an EMBL/GenBank/DDBJ whole genome shotgun (WGS) entry which is preliminary data.</text>
</comment>
<dbReference type="InterPro" id="IPR032675">
    <property type="entry name" value="LRR_dom_sf"/>
</dbReference>
<sequence>MDKNWKFSRFGVLMLFLLNHNLLLLCSSLNDEGMALLRFKERVVSDPYGALSSWRNGAGVTDPCSWFGVGCSAGKVVALDLRDLCLEGTMAPEIKNLIHIKSIILRNNSFTGIIPEGIGELEELEVLDLGYNDFRGPLPSGLGYTRSLAILLLDNNGLLGSLSPKIQLLKILSEIQVDANLLSGAAKAPACNKRRTTWNVANAENAVHNRQLKQTARQPVRFLAPPSPQASDSPFLDPPSIVYPPPATANLSTAPPPSEPFAPSPSALPPDEPVAPSPSMGGSVSPTPAPTSSSNAPGTPTSSSKSGHHHKKIIAGAIGVSLVIVIALVGIFLCKTSKATVKPWATGLSGQLQKAFVTGVPKLKRSELVAGCEDFSNVIGNSPIGTLYKGTLSSGVEIAVASVAVTSAKDWSKNLELQFRKKIEILSKVNHKNFVNLIGYCEEQEPFTRMMVFEYAPNGTLFEHLHIKESEHLDWGMRLRIAMGMAYCLEYMHQLNPQVCHPNLNSSAITLTEDYAAKVSDFSFTTEIIATDIEAQGNKALDPPLARPESNVYSFGVLLFEMVTGRLPYSVDNSSLEDWASDYLGGGQPLRDMVDPTLESFEVEKLERIGEVIKSCVHPIPAERPRMKEITARLREITALTPDAAIPKLSPLWWAELEILSSEAC</sequence>
<evidence type="ECO:0000256" key="9">
    <source>
        <dbReference type="ARBA" id="ARBA00038043"/>
    </source>
</evidence>
<dbReference type="Pfam" id="PF08263">
    <property type="entry name" value="LRRNT_2"/>
    <property type="match status" value="1"/>
</dbReference>
<feature type="transmembrane region" description="Helical" evidence="12">
    <location>
        <begin position="313"/>
        <end position="334"/>
    </location>
</feature>
<dbReference type="Pfam" id="PF00560">
    <property type="entry name" value="LRR_1"/>
    <property type="match status" value="2"/>
</dbReference>
<dbReference type="InterPro" id="IPR000719">
    <property type="entry name" value="Prot_kinase_dom"/>
</dbReference>
<evidence type="ECO:0000256" key="8">
    <source>
        <dbReference type="ARBA" id="ARBA00023136"/>
    </source>
</evidence>
<dbReference type="GO" id="GO:0005524">
    <property type="term" value="F:ATP binding"/>
    <property type="evidence" value="ECO:0007669"/>
    <property type="project" value="InterPro"/>
</dbReference>
<gene>
    <name evidence="15" type="ORF">Tsubulata_021765</name>
</gene>
<proteinExistence type="inferred from homology"/>
<keyword evidence="4 12" id="KW-0812">Transmembrane</keyword>
<dbReference type="Gene3D" id="1.10.510.10">
    <property type="entry name" value="Transferase(Phosphotransferase) domain 1"/>
    <property type="match status" value="1"/>
</dbReference>
<dbReference type="AlphaFoldDB" id="A0A9Q0FAG6"/>
<keyword evidence="3" id="KW-0433">Leucine-rich repeat</keyword>
<accession>A0A9Q0FAG6</accession>
<dbReference type="PROSITE" id="PS50011">
    <property type="entry name" value="PROTEIN_KINASE_DOM"/>
    <property type="match status" value="1"/>
</dbReference>
<dbReference type="GO" id="GO:0012505">
    <property type="term" value="C:endomembrane system"/>
    <property type="evidence" value="ECO:0007669"/>
    <property type="project" value="UniProtKB-SubCell"/>
</dbReference>
<dbReference type="Pfam" id="PF07714">
    <property type="entry name" value="PK_Tyr_Ser-Thr"/>
    <property type="match status" value="1"/>
</dbReference>
<keyword evidence="6" id="KW-0677">Repeat</keyword>
<keyword evidence="8 12" id="KW-0472">Membrane</keyword>
<evidence type="ECO:0000256" key="1">
    <source>
        <dbReference type="ARBA" id="ARBA00004191"/>
    </source>
</evidence>
<dbReference type="FunFam" id="3.80.10.10:FF:000400">
    <property type="entry name" value="Nuclear pore complex protein NUP107"/>
    <property type="match status" value="1"/>
</dbReference>
<dbReference type="InterPro" id="IPR001245">
    <property type="entry name" value="Ser-Thr/Tyr_kinase_cat_dom"/>
</dbReference>
<evidence type="ECO:0000313" key="15">
    <source>
        <dbReference type="EMBL" id="KAJ4827903.1"/>
    </source>
</evidence>
<dbReference type="InterPro" id="IPR011009">
    <property type="entry name" value="Kinase-like_dom_sf"/>
</dbReference>
<evidence type="ECO:0000256" key="5">
    <source>
        <dbReference type="ARBA" id="ARBA00022729"/>
    </source>
</evidence>
<dbReference type="EMBL" id="JAKUCV010006306">
    <property type="protein sequence ID" value="KAJ4827903.1"/>
    <property type="molecule type" value="Genomic_DNA"/>
</dbReference>
<feature type="region of interest" description="Disordered" evidence="11">
    <location>
        <begin position="223"/>
        <end position="308"/>
    </location>
</feature>
<feature type="domain" description="Protein kinase" evidence="14">
    <location>
        <begin position="373"/>
        <end position="638"/>
    </location>
</feature>
<dbReference type="SUPFAM" id="SSF52058">
    <property type="entry name" value="L domain-like"/>
    <property type="match status" value="1"/>
</dbReference>
<dbReference type="SUPFAM" id="SSF56112">
    <property type="entry name" value="Protein kinase-like (PK-like)"/>
    <property type="match status" value="1"/>
</dbReference>
<comment type="similarity">
    <text evidence="9">Belongs to the polygalacturonase-inhibiting protein family.</text>
</comment>
<dbReference type="Gene3D" id="3.80.10.10">
    <property type="entry name" value="Ribonuclease Inhibitor"/>
    <property type="match status" value="1"/>
</dbReference>
<reference evidence="15" key="1">
    <citation type="submission" date="2022-02" db="EMBL/GenBank/DDBJ databases">
        <authorList>
            <person name="Henning P.M."/>
            <person name="McCubbin A.G."/>
            <person name="Shore J.S."/>
        </authorList>
    </citation>
    <scope>NUCLEOTIDE SEQUENCE</scope>
    <source>
        <strain evidence="15">F60SS</strain>
        <tissue evidence="15">Leaves</tissue>
    </source>
</reference>
<evidence type="ECO:0000256" key="12">
    <source>
        <dbReference type="SAM" id="Phobius"/>
    </source>
</evidence>
<keyword evidence="7 12" id="KW-1133">Transmembrane helix</keyword>
<dbReference type="Proteomes" id="UP001141552">
    <property type="component" value="Unassembled WGS sequence"/>
</dbReference>
<comment type="subcellular location">
    <subcellularLocation>
        <location evidence="10">Endomembrane system</location>
        <topology evidence="10">Single-pass type I membrane protein</topology>
    </subcellularLocation>
    <subcellularLocation>
        <location evidence="1">Secreted</location>
        <location evidence="1">Cell wall</location>
    </subcellularLocation>
</comment>
<keyword evidence="16" id="KW-1185">Reference proteome</keyword>
<evidence type="ECO:0000256" key="13">
    <source>
        <dbReference type="SAM" id="SignalP"/>
    </source>
</evidence>
<keyword evidence="2" id="KW-0964">Secreted</keyword>
<keyword evidence="2" id="KW-0134">Cell wall</keyword>
<dbReference type="InterPro" id="IPR001611">
    <property type="entry name" value="Leu-rich_rpt"/>
</dbReference>
<reference evidence="15" key="2">
    <citation type="journal article" date="2023" name="Plants (Basel)">
        <title>Annotation of the Turnera subulata (Passifloraceae) Draft Genome Reveals the S-Locus Evolved after the Divergence of Turneroideae from Passifloroideae in a Stepwise Manner.</title>
        <authorList>
            <person name="Henning P.M."/>
            <person name="Roalson E.H."/>
            <person name="Mir W."/>
            <person name="McCubbin A.G."/>
            <person name="Shore J.S."/>
        </authorList>
    </citation>
    <scope>NUCLEOTIDE SEQUENCE</scope>
    <source>
        <strain evidence="15">F60SS</strain>
    </source>
</reference>
<dbReference type="GO" id="GO:0004672">
    <property type="term" value="F:protein kinase activity"/>
    <property type="evidence" value="ECO:0007669"/>
    <property type="project" value="InterPro"/>
</dbReference>
<feature type="compositionally biased region" description="Pro residues" evidence="11">
    <location>
        <begin position="254"/>
        <end position="276"/>
    </location>
</feature>
<dbReference type="InterPro" id="IPR013210">
    <property type="entry name" value="LRR_N_plant-typ"/>
</dbReference>
<evidence type="ECO:0000256" key="3">
    <source>
        <dbReference type="ARBA" id="ARBA00022614"/>
    </source>
</evidence>
<organism evidence="15 16">
    <name type="scientific">Turnera subulata</name>
    <dbReference type="NCBI Taxonomy" id="218843"/>
    <lineage>
        <taxon>Eukaryota</taxon>
        <taxon>Viridiplantae</taxon>
        <taxon>Streptophyta</taxon>
        <taxon>Embryophyta</taxon>
        <taxon>Tracheophyta</taxon>
        <taxon>Spermatophyta</taxon>
        <taxon>Magnoliopsida</taxon>
        <taxon>eudicotyledons</taxon>
        <taxon>Gunneridae</taxon>
        <taxon>Pentapetalae</taxon>
        <taxon>rosids</taxon>
        <taxon>fabids</taxon>
        <taxon>Malpighiales</taxon>
        <taxon>Passifloraceae</taxon>
        <taxon>Turnera</taxon>
    </lineage>
</organism>
<name>A0A9Q0FAG6_9ROSI</name>
<evidence type="ECO:0000256" key="10">
    <source>
        <dbReference type="ARBA" id="ARBA00046288"/>
    </source>
</evidence>
<keyword evidence="5 13" id="KW-0732">Signal</keyword>
<dbReference type="OrthoDB" id="291737at2759"/>
<dbReference type="FunFam" id="3.30.200.20:FF:000489">
    <property type="entry name" value="Inactive receptor-like serine/threonine-protein kinase"/>
    <property type="match status" value="1"/>
</dbReference>
<feature type="chain" id="PRO_5040284129" description="Protein kinase domain-containing protein" evidence="13">
    <location>
        <begin position="29"/>
        <end position="665"/>
    </location>
</feature>
<evidence type="ECO:0000256" key="2">
    <source>
        <dbReference type="ARBA" id="ARBA00022512"/>
    </source>
</evidence>
<feature type="compositionally biased region" description="Low complexity" evidence="11">
    <location>
        <begin position="281"/>
        <end position="305"/>
    </location>
</feature>
<evidence type="ECO:0000256" key="4">
    <source>
        <dbReference type="ARBA" id="ARBA00022692"/>
    </source>
</evidence>
<evidence type="ECO:0000256" key="6">
    <source>
        <dbReference type="ARBA" id="ARBA00022737"/>
    </source>
</evidence>
<protein>
    <recommendedName>
        <fullName evidence="14">Protein kinase domain-containing protein</fullName>
    </recommendedName>
</protein>
<dbReference type="PANTHER" id="PTHR46084:SF4">
    <property type="entry name" value="PROTEIN KINASE DOMAIN-CONTAINING PROTEIN"/>
    <property type="match status" value="1"/>
</dbReference>
<evidence type="ECO:0000256" key="11">
    <source>
        <dbReference type="SAM" id="MobiDB-lite"/>
    </source>
</evidence>
<dbReference type="Gene3D" id="3.30.200.20">
    <property type="entry name" value="Phosphorylase Kinase, domain 1"/>
    <property type="match status" value="1"/>
</dbReference>